<gene>
    <name evidence="3" type="ORF">HA338_06065</name>
</gene>
<accession>A0A832W9D9</accession>
<organism evidence="3 4">
    <name type="scientific">Methanosarcina acetivorans</name>
    <dbReference type="NCBI Taxonomy" id="2214"/>
    <lineage>
        <taxon>Archaea</taxon>
        <taxon>Methanobacteriati</taxon>
        <taxon>Methanobacteriota</taxon>
        <taxon>Stenosarchaea group</taxon>
        <taxon>Methanomicrobia</taxon>
        <taxon>Methanosarcinales</taxon>
        <taxon>Methanosarcinaceae</taxon>
        <taxon>Methanosarcina</taxon>
    </lineage>
</organism>
<feature type="transmembrane region" description="Helical" evidence="2">
    <location>
        <begin position="84"/>
        <end position="101"/>
    </location>
</feature>
<protein>
    <submittedName>
        <fullName evidence="3">Uncharacterized protein</fullName>
    </submittedName>
</protein>
<feature type="region of interest" description="Disordered" evidence="1">
    <location>
        <begin position="1"/>
        <end position="56"/>
    </location>
</feature>
<reference evidence="3" key="1">
    <citation type="journal article" date="2020" name="bioRxiv">
        <title>A rank-normalized archaeal taxonomy based on genome phylogeny resolves widespread incomplete and uneven classifications.</title>
        <authorList>
            <person name="Rinke C."/>
            <person name="Chuvochina M."/>
            <person name="Mussig A.J."/>
            <person name="Chaumeil P.-A."/>
            <person name="Waite D.W."/>
            <person name="Whitman W.B."/>
            <person name="Parks D.H."/>
            <person name="Hugenholtz P."/>
        </authorList>
    </citation>
    <scope>NUCLEOTIDE SEQUENCE</scope>
    <source>
        <strain evidence="3">UBA8876</strain>
    </source>
</reference>
<dbReference type="AlphaFoldDB" id="A0A832W9D9"/>
<dbReference type="Proteomes" id="UP000600774">
    <property type="component" value="Unassembled WGS sequence"/>
</dbReference>
<keyword evidence="2" id="KW-0472">Membrane</keyword>
<name>A0A832W9D9_9EURY</name>
<evidence type="ECO:0000256" key="2">
    <source>
        <dbReference type="SAM" id="Phobius"/>
    </source>
</evidence>
<evidence type="ECO:0000256" key="1">
    <source>
        <dbReference type="SAM" id="MobiDB-lite"/>
    </source>
</evidence>
<evidence type="ECO:0000313" key="3">
    <source>
        <dbReference type="EMBL" id="HIH93606.1"/>
    </source>
</evidence>
<proteinExistence type="predicted"/>
<evidence type="ECO:0000313" key="4">
    <source>
        <dbReference type="Proteomes" id="UP000600774"/>
    </source>
</evidence>
<keyword evidence="2" id="KW-0812">Transmembrane</keyword>
<feature type="non-terminal residue" evidence="3">
    <location>
        <position position="1"/>
    </location>
</feature>
<sequence length="106" mass="11551">DSPEGSKHSSSTGAKAEVVSKEEYYSENANSTLEIDSGVGTDPARSPTGEADVKNEYIEGYELTKEKIKDDVESDSMPFSASDLVGMLFLLLFMGAVFVGYRRKKN</sequence>
<comment type="caution">
    <text evidence="3">The sequence shown here is derived from an EMBL/GenBank/DDBJ whole genome shotgun (WGS) entry which is preliminary data.</text>
</comment>
<keyword evidence="2" id="KW-1133">Transmembrane helix</keyword>
<dbReference type="RefSeq" id="WP_281085345.1">
    <property type="nucleotide sequence ID" value="NZ_DUJU01000071.1"/>
</dbReference>
<dbReference type="EMBL" id="DUJU01000071">
    <property type="protein sequence ID" value="HIH93606.1"/>
    <property type="molecule type" value="Genomic_DNA"/>
</dbReference>